<gene>
    <name evidence="11" type="ORF">Agabi119p4_10254</name>
</gene>
<comment type="pathway">
    <text evidence="2">Secondary metabolite biosynthesis.</text>
</comment>
<keyword evidence="4 9" id="KW-0349">Heme</keyword>
<evidence type="ECO:0000256" key="9">
    <source>
        <dbReference type="PIRSR" id="PIRSR602401-1"/>
    </source>
</evidence>
<dbReference type="PRINTS" id="PR00463">
    <property type="entry name" value="EP450I"/>
</dbReference>
<keyword evidence="7 9" id="KW-0408">Iron</keyword>
<dbReference type="GO" id="GO:0016705">
    <property type="term" value="F:oxidoreductase activity, acting on paired donors, with incorporation or reduction of molecular oxygen"/>
    <property type="evidence" value="ECO:0007669"/>
    <property type="project" value="InterPro"/>
</dbReference>
<dbReference type="InterPro" id="IPR002401">
    <property type="entry name" value="Cyt_P450_E_grp-I"/>
</dbReference>
<keyword evidence="6 10" id="KW-0560">Oxidoreductase</keyword>
<dbReference type="Pfam" id="PF00067">
    <property type="entry name" value="p450"/>
    <property type="match status" value="1"/>
</dbReference>
<keyword evidence="5 9" id="KW-0479">Metal-binding</keyword>
<dbReference type="InterPro" id="IPR050364">
    <property type="entry name" value="Cytochrome_P450_fung"/>
</dbReference>
<comment type="caution">
    <text evidence="11">The sequence shown here is derived from an EMBL/GenBank/DDBJ whole genome shotgun (WGS) entry which is preliminary data.</text>
</comment>
<evidence type="ECO:0000256" key="8">
    <source>
        <dbReference type="ARBA" id="ARBA00023033"/>
    </source>
</evidence>
<dbReference type="GO" id="GO:0020037">
    <property type="term" value="F:heme binding"/>
    <property type="evidence" value="ECO:0007669"/>
    <property type="project" value="InterPro"/>
</dbReference>
<dbReference type="PANTHER" id="PTHR46300:SF7">
    <property type="entry name" value="P450, PUTATIVE (EUROFUNG)-RELATED"/>
    <property type="match status" value="1"/>
</dbReference>
<evidence type="ECO:0000313" key="11">
    <source>
        <dbReference type="EMBL" id="KAF7760845.1"/>
    </source>
</evidence>
<organism evidence="11 12">
    <name type="scientific">Agaricus bisporus var. burnettii</name>
    <dbReference type="NCBI Taxonomy" id="192524"/>
    <lineage>
        <taxon>Eukaryota</taxon>
        <taxon>Fungi</taxon>
        <taxon>Dikarya</taxon>
        <taxon>Basidiomycota</taxon>
        <taxon>Agaricomycotina</taxon>
        <taxon>Agaricomycetes</taxon>
        <taxon>Agaricomycetidae</taxon>
        <taxon>Agaricales</taxon>
        <taxon>Agaricineae</taxon>
        <taxon>Agaricaceae</taxon>
        <taxon>Agaricus</taxon>
    </lineage>
</organism>
<evidence type="ECO:0000256" key="4">
    <source>
        <dbReference type="ARBA" id="ARBA00022617"/>
    </source>
</evidence>
<evidence type="ECO:0000256" key="5">
    <source>
        <dbReference type="ARBA" id="ARBA00022723"/>
    </source>
</evidence>
<accession>A0A8H7C2L6</accession>
<dbReference type="Gene3D" id="1.10.630.10">
    <property type="entry name" value="Cytochrome P450"/>
    <property type="match status" value="1"/>
</dbReference>
<evidence type="ECO:0000256" key="2">
    <source>
        <dbReference type="ARBA" id="ARBA00005179"/>
    </source>
</evidence>
<name>A0A8H7C2L6_AGABI</name>
<dbReference type="CDD" id="cd11065">
    <property type="entry name" value="CYP64-like"/>
    <property type="match status" value="1"/>
</dbReference>
<dbReference type="InterPro" id="IPR036396">
    <property type="entry name" value="Cyt_P450_sf"/>
</dbReference>
<evidence type="ECO:0000313" key="12">
    <source>
        <dbReference type="Proteomes" id="UP000629468"/>
    </source>
</evidence>
<dbReference type="AlphaFoldDB" id="A0A8H7C2L6"/>
<dbReference type="InterPro" id="IPR017972">
    <property type="entry name" value="Cyt_P450_CS"/>
</dbReference>
<dbReference type="Proteomes" id="UP000629468">
    <property type="component" value="Unassembled WGS sequence"/>
</dbReference>
<feature type="binding site" description="axial binding residue" evidence="9">
    <location>
        <position position="446"/>
    </location>
    <ligand>
        <name>heme</name>
        <dbReference type="ChEBI" id="CHEBI:30413"/>
    </ligand>
    <ligandPart>
        <name>Fe</name>
        <dbReference type="ChEBI" id="CHEBI:18248"/>
    </ligandPart>
</feature>
<evidence type="ECO:0000256" key="3">
    <source>
        <dbReference type="ARBA" id="ARBA00010617"/>
    </source>
</evidence>
<dbReference type="InterPro" id="IPR001128">
    <property type="entry name" value="Cyt_P450"/>
</dbReference>
<evidence type="ECO:0000256" key="6">
    <source>
        <dbReference type="ARBA" id="ARBA00023002"/>
    </source>
</evidence>
<dbReference type="GO" id="GO:0004497">
    <property type="term" value="F:monooxygenase activity"/>
    <property type="evidence" value="ECO:0007669"/>
    <property type="project" value="UniProtKB-KW"/>
</dbReference>
<reference evidence="11 12" key="1">
    <citation type="journal article" name="Sci. Rep.">
        <title>Telomere-to-telomere assembled and centromere annotated genomes of the two main subspecies of the button mushroom Agaricus bisporus reveal especially polymorphic chromosome ends.</title>
        <authorList>
            <person name="Sonnenberg A.S.M."/>
            <person name="Sedaghat-Telgerd N."/>
            <person name="Lavrijssen B."/>
            <person name="Ohm R.A."/>
            <person name="Hendrickx P.M."/>
            <person name="Scholtmeijer K."/>
            <person name="Baars J.J.P."/>
            <person name="van Peer A."/>
        </authorList>
    </citation>
    <scope>NUCLEOTIDE SEQUENCE [LARGE SCALE GENOMIC DNA]</scope>
    <source>
        <strain evidence="11 12">H119_p4</strain>
    </source>
</reference>
<dbReference type="EMBL" id="JABXXO010000014">
    <property type="protein sequence ID" value="KAF7760845.1"/>
    <property type="molecule type" value="Genomic_DNA"/>
</dbReference>
<evidence type="ECO:0000256" key="1">
    <source>
        <dbReference type="ARBA" id="ARBA00001971"/>
    </source>
</evidence>
<evidence type="ECO:0000256" key="7">
    <source>
        <dbReference type="ARBA" id="ARBA00023004"/>
    </source>
</evidence>
<comment type="cofactor">
    <cofactor evidence="1 9">
        <name>heme</name>
        <dbReference type="ChEBI" id="CHEBI:30413"/>
    </cofactor>
</comment>
<comment type="similarity">
    <text evidence="3 10">Belongs to the cytochrome P450 family.</text>
</comment>
<dbReference type="PROSITE" id="PS00086">
    <property type="entry name" value="CYTOCHROME_P450"/>
    <property type="match status" value="1"/>
</dbReference>
<protein>
    <recommendedName>
        <fullName evidence="13">Cytochrome P450</fullName>
    </recommendedName>
</protein>
<dbReference type="PANTHER" id="PTHR46300">
    <property type="entry name" value="P450, PUTATIVE (EUROFUNG)-RELATED-RELATED"/>
    <property type="match status" value="1"/>
</dbReference>
<dbReference type="SUPFAM" id="SSF48264">
    <property type="entry name" value="Cytochrome P450"/>
    <property type="match status" value="1"/>
</dbReference>
<proteinExistence type="inferred from homology"/>
<keyword evidence="8 10" id="KW-0503">Monooxygenase</keyword>
<dbReference type="GO" id="GO:0005506">
    <property type="term" value="F:iron ion binding"/>
    <property type="evidence" value="ECO:0007669"/>
    <property type="project" value="InterPro"/>
</dbReference>
<sequence length="522" mass="60138">MPFLSTGDLLILTGIALGTWFVRGYIKERRENPNNLPLPPGPKGYPIIGSYFSFPKHKAWLEYDKWFKIYGDIIYFKVFGKGFLILGSLERVYDIFERRSSNYSDRPRLVMLNEMMGWDYTFGFQQYGPWWRRHRRHFHDHFHPNAVNKYHAIQIDSTRAFVRDLLESPEKFRYHIRYAFADSILKTLYGMDARENESYIGHTETTFAGLAEAGHPGSFLVDMFPVMKRIPDWFPGAEWKRKAKVWRDINSIVANSLWDRVKEQMKAGTAKPCIATAMLEDLLDDDSPESKEEETVRRSTCANGFIGGADTTVSSVTSFFMAMAIYPDVQKKAQAELDRILGSRLPEINDRSSLPYISALLKESERWQPIAPLGIAHMSSNADDYNGYYIPKGTFVLGNAWSLLHDPKFYKEPSIFNPDRFLKDGELDPSVRDPSVASFGFGRRICPGRFFADASFFLTVAHVLKVYDIKPTLDENGKEKEIRPEMTDGLIIYPEAFECRIVPRHKRCLCLIRLVPYASSRI</sequence>
<evidence type="ECO:0000256" key="10">
    <source>
        <dbReference type="RuleBase" id="RU000461"/>
    </source>
</evidence>
<evidence type="ECO:0008006" key="13">
    <source>
        <dbReference type="Google" id="ProtNLM"/>
    </source>
</evidence>